<feature type="transmembrane region" description="Helical" evidence="1">
    <location>
        <begin position="64"/>
        <end position="88"/>
    </location>
</feature>
<keyword evidence="3" id="KW-1185">Reference proteome</keyword>
<accession>B0S4P0</accession>
<dbReference type="HOGENOM" id="CLU_1934905_0_0_9"/>
<gene>
    <name evidence="2" type="ordered locus">FMG_P0182</name>
</gene>
<evidence type="ECO:0000313" key="2">
    <source>
        <dbReference type="EMBL" id="BAG09231.1"/>
    </source>
</evidence>
<dbReference type="EMBL" id="AP008972">
    <property type="protein sequence ID" value="BAG09231.1"/>
    <property type="molecule type" value="Genomic_DNA"/>
</dbReference>
<proteinExistence type="predicted"/>
<dbReference type="RefSeq" id="WP_012289994.1">
    <property type="nucleotide sequence ID" value="NC_010371.1"/>
</dbReference>
<feature type="transmembrane region" description="Helical" evidence="1">
    <location>
        <begin position="27"/>
        <end position="52"/>
    </location>
</feature>
<evidence type="ECO:0000313" key="3">
    <source>
        <dbReference type="Proteomes" id="UP000001319"/>
    </source>
</evidence>
<dbReference type="Proteomes" id="UP000001319">
    <property type="component" value="Plasmid pFMC"/>
</dbReference>
<evidence type="ECO:0000256" key="1">
    <source>
        <dbReference type="SAM" id="Phobius"/>
    </source>
</evidence>
<dbReference type="AlphaFoldDB" id="B0S4P0"/>
<name>B0S4P0_FINM2</name>
<keyword evidence="1" id="KW-0472">Membrane</keyword>
<keyword evidence="1" id="KW-0812">Transmembrane</keyword>
<geneLocation type="plasmid" evidence="2 3">
    <name>pFMC</name>
</geneLocation>
<keyword evidence="1" id="KW-1133">Transmembrane helix</keyword>
<sequence>MNTSTLALNNQDSFLSKAKTFIKEHKYVIILATLAIMAAYILTVRTGFAAGIINTGASKKANDFMIEVVSFFGKLMALVGAILAAIGIASGFSAVNNGQQLQSQLYQFIGGVALIILGLSLPTIVKYFMS</sequence>
<keyword evidence="2" id="KW-0614">Plasmid</keyword>
<organism evidence="2 3">
    <name type="scientific">Finegoldia magna (strain ATCC 29328 / DSM 20472 / WAL 2508)</name>
    <name type="common">Peptostreptococcus magnus</name>
    <dbReference type="NCBI Taxonomy" id="334413"/>
    <lineage>
        <taxon>Bacteria</taxon>
        <taxon>Bacillati</taxon>
        <taxon>Bacillota</taxon>
        <taxon>Tissierellia</taxon>
        <taxon>Tissierellales</taxon>
        <taxon>Peptoniphilaceae</taxon>
        <taxon>Finegoldia</taxon>
    </lineage>
</organism>
<feature type="transmembrane region" description="Helical" evidence="1">
    <location>
        <begin position="108"/>
        <end position="129"/>
    </location>
</feature>
<protein>
    <submittedName>
        <fullName evidence="2">Uncharacterized protein</fullName>
    </submittedName>
</protein>
<dbReference type="KEGG" id="fma:FMG_P0182"/>
<reference evidence="2 3" key="1">
    <citation type="journal article" date="2008" name="DNA Res.">
        <title>Complete genome sequence of Finegoldia magna, an anaerobic opportunistic pathogen.</title>
        <authorList>
            <person name="Goto T."/>
            <person name="Yamashita A."/>
            <person name="Hirakawa H."/>
            <person name="Matsutani M."/>
            <person name="Todo K."/>
            <person name="Ohshima K."/>
            <person name="Toh H."/>
            <person name="Miyamoto K."/>
            <person name="Kuhara S."/>
            <person name="Hattori M."/>
            <person name="Shimizu T."/>
            <person name="Akimoto S."/>
        </authorList>
    </citation>
    <scope>NUCLEOTIDE SEQUENCE [LARGE SCALE GENOMIC DNA]</scope>
    <source>
        <strain evidence="3">ATCC 29328 / DSM 20472 / WAL 2508</strain>
        <plasmid evidence="2 3">pFMC</plasmid>
    </source>
</reference>